<organism evidence="5 6">
    <name type="scientific">Merluccius polli</name>
    <name type="common">Benguela hake</name>
    <name type="synonym">Merluccius cadenati</name>
    <dbReference type="NCBI Taxonomy" id="89951"/>
    <lineage>
        <taxon>Eukaryota</taxon>
        <taxon>Metazoa</taxon>
        <taxon>Chordata</taxon>
        <taxon>Craniata</taxon>
        <taxon>Vertebrata</taxon>
        <taxon>Euteleostomi</taxon>
        <taxon>Actinopterygii</taxon>
        <taxon>Neopterygii</taxon>
        <taxon>Teleostei</taxon>
        <taxon>Neoteleostei</taxon>
        <taxon>Acanthomorphata</taxon>
        <taxon>Zeiogadaria</taxon>
        <taxon>Gadariae</taxon>
        <taxon>Gadiformes</taxon>
        <taxon>Gadoidei</taxon>
        <taxon>Merlucciidae</taxon>
        <taxon>Merluccius</taxon>
    </lineage>
</organism>
<evidence type="ECO:0000256" key="1">
    <source>
        <dbReference type="ARBA" id="ARBA00005480"/>
    </source>
</evidence>
<dbReference type="GO" id="GO:0003743">
    <property type="term" value="F:translation initiation factor activity"/>
    <property type="evidence" value="ECO:0007669"/>
    <property type="project" value="UniProtKB-KW"/>
</dbReference>
<evidence type="ECO:0000313" key="5">
    <source>
        <dbReference type="EMBL" id="KAK0138734.1"/>
    </source>
</evidence>
<keyword evidence="6" id="KW-1185">Reference proteome</keyword>
<proteinExistence type="inferred from homology"/>
<dbReference type="Pfam" id="PF05456">
    <property type="entry name" value="eIF_4EBP"/>
    <property type="match status" value="1"/>
</dbReference>
<evidence type="ECO:0000256" key="4">
    <source>
        <dbReference type="SAM" id="MobiDB-lite"/>
    </source>
</evidence>
<keyword evidence="3" id="KW-0652">Protein synthesis inhibitor</keyword>
<sequence length="111" mass="11753">MSESNQKTTAKSIPTRRVVVSSADHMPHDYSSTPGGTVFSTTPGGTRIIYDRKFLLECRGSPVAKALPRGLPDIPGVTSPSKDGVKDKAQNGEPLNNNVIQSPDSKTAGKC</sequence>
<evidence type="ECO:0000313" key="6">
    <source>
        <dbReference type="Proteomes" id="UP001174136"/>
    </source>
</evidence>
<keyword evidence="5" id="KW-0648">Protein biosynthesis</keyword>
<accession>A0AA47MEE1</accession>
<feature type="compositionally biased region" description="Polar residues" evidence="4">
    <location>
        <begin position="93"/>
        <end position="105"/>
    </location>
</feature>
<name>A0AA47MEE1_MERPO</name>
<reference evidence="5" key="1">
    <citation type="journal article" date="2023" name="Front. Mar. Sci.">
        <title>A new Merluccius polli reference genome to investigate the effects of global change in West African waters.</title>
        <authorList>
            <person name="Mateo J.L."/>
            <person name="Blanco-Fernandez C."/>
            <person name="Garcia-Vazquez E."/>
            <person name="Machado-Schiaffino G."/>
        </authorList>
    </citation>
    <scope>NUCLEOTIDE SEQUENCE</scope>
    <source>
        <strain evidence="5">C29</strain>
        <tissue evidence="5">Fin</tissue>
    </source>
</reference>
<dbReference type="GO" id="GO:0045947">
    <property type="term" value="P:negative regulation of translational initiation"/>
    <property type="evidence" value="ECO:0007669"/>
    <property type="project" value="InterPro"/>
</dbReference>
<gene>
    <name evidence="5" type="primary">Eif4ebp1</name>
    <name evidence="5" type="ORF">N1851_024718</name>
</gene>
<evidence type="ECO:0000256" key="2">
    <source>
        <dbReference type="ARBA" id="ARBA00022845"/>
    </source>
</evidence>
<dbReference type="EMBL" id="JAOPHQ010004577">
    <property type="protein sequence ID" value="KAK0138734.1"/>
    <property type="molecule type" value="Genomic_DNA"/>
</dbReference>
<dbReference type="GO" id="GO:0008190">
    <property type="term" value="F:eukaryotic initiation factor 4E binding"/>
    <property type="evidence" value="ECO:0007669"/>
    <property type="project" value="InterPro"/>
</dbReference>
<protein>
    <submittedName>
        <fullName evidence="5">Eukaryotic translation initiation factor 4E-binding protein 1</fullName>
    </submittedName>
</protein>
<comment type="similarity">
    <text evidence="1">Belongs to the eIF4E-binding protein family.</text>
</comment>
<dbReference type="AlphaFoldDB" id="A0AA47MEE1"/>
<keyword evidence="2" id="KW-0810">Translation regulation</keyword>
<dbReference type="PANTHER" id="PTHR12669:SF14">
    <property type="entry name" value="EUKARYOTIC TRANSLATION INITIATION FACTOR 4E-BINDING PROTEIN 1"/>
    <property type="match status" value="1"/>
</dbReference>
<dbReference type="Proteomes" id="UP001174136">
    <property type="component" value="Unassembled WGS sequence"/>
</dbReference>
<dbReference type="PANTHER" id="PTHR12669">
    <property type="entry name" value="EUKARYOTIC TRANSLATION INITIATION FACTOR 4E-BINDING PROTEIN"/>
    <property type="match status" value="1"/>
</dbReference>
<comment type="caution">
    <text evidence="5">The sequence shown here is derived from an EMBL/GenBank/DDBJ whole genome shotgun (WGS) entry which is preliminary data.</text>
</comment>
<dbReference type="GO" id="GO:0005737">
    <property type="term" value="C:cytoplasm"/>
    <property type="evidence" value="ECO:0007669"/>
    <property type="project" value="TreeGrafter"/>
</dbReference>
<feature type="region of interest" description="Disordered" evidence="4">
    <location>
        <begin position="67"/>
        <end position="111"/>
    </location>
</feature>
<evidence type="ECO:0000256" key="3">
    <source>
        <dbReference type="ARBA" id="ARBA00023193"/>
    </source>
</evidence>
<dbReference type="InterPro" id="IPR008606">
    <property type="entry name" value="EIF4EBP"/>
</dbReference>
<keyword evidence="5" id="KW-0396">Initiation factor</keyword>